<dbReference type="STRING" id="1300222.I532_01945"/>
<reference evidence="9 10" key="1">
    <citation type="submission" date="2013-03" db="EMBL/GenBank/DDBJ databases">
        <title>Assembly of a new bacterial strain Brevibacillus borstelensis AK1.</title>
        <authorList>
            <person name="Rajan I."/>
            <person name="PoliReddy D."/>
            <person name="Sugumar T."/>
            <person name="Rathinam K."/>
            <person name="Alqarawi S."/>
            <person name="Khalil A.B."/>
            <person name="Sivakumar N."/>
        </authorList>
    </citation>
    <scope>NUCLEOTIDE SEQUENCE [LARGE SCALE GENOMIC DNA]</scope>
    <source>
        <strain evidence="9 10">AK1</strain>
    </source>
</reference>
<evidence type="ECO:0000256" key="1">
    <source>
        <dbReference type="ARBA" id="ARBA00004141"/>
    </source>
</evidence>
<dbReference type="AlphaFoldDB" id="M8DDD3"/>
<dbReference type="InterPro" id="IPR004761">
    <property type="entry name" value="Spore_GerAB"/>
</dbReference>
<feature type="transmembrane region" description="Helical" evidence="8">
    <location>
        <begin position="183"/>
        <end position="208"/>
    </location>
</feature>
<feature type="transmembrane region" description="Helical" evidence="8">
    <location>
        <begin position="12"/>
        <end position="29"/>
    </location>
</feature>
<keyword evidence="6 8" id="KW-1133">Transmembrane helix</keyword>
<comment type="similarity">
    <text evidence="2">Belongs to the amino acid-polyamine-organocation (APC) superfamily. Spore germination protein (SGP) (TC 2.A.3.9) family.</text>
</comment>
<evidence type="ECO:0000256" key="6">
    <source>
        <dbReference type="ARBA" id="ARBA00022989"/>
    </source>
</evidence>
<comment type="subcellular location">
    <subcellularLocation>
        <location evidence="1">Membrane</location>
        <topology evidence="1">Multi-pass membrane protein</topology>
    </subcellularLocation>
</comment>
<dbReference type="GO" id="GO:0009847">
    <property type="term" value="P:spore germination"/>
    <property type="evidence" value="ECO:0007669"/>
    <property type="project" value="InterPro"/>
</dbReference>
<feature type="transmembrane region" description="Helical" evidence="8">
    <location>
        <begin position="406"/>
        <end position="428"/>
    </location>
</feature>
<evidence type="ECO:0000256" key="5">
    <source>
        <dbReference type="ARBA" id="ARBA00022692"/>
    </source>
</evidence>
<keyword evidence="4" id="KW-0309">Germination</keyword>
<evidence type="ECO:0000313" key="10">
    <source>
        <dbReference type="Proteomes" id="UP000012081"/>
    </source>
</evidence>
<keyword evidence="5 8" id="KW-0812">Transmembrane</keyword>
<evidence type="ECO:0000256" key="4">
    <source>
        <dbReference type="ARBA" id="ARBA00022544"/>
    </source>
</evidence>
<evidence type="ECO:0000256" key="7">
    <source>
        <dbReference type="ARBA" id="ARBA00023136"/>
    </source>
</evidence>
<feature type="transmembrane region" description="Helical" evidence="8">
    <location>
        <begin position="309"/>
        <end position="325"/>
    </location>
</feature>
<organism evidence="9 10">
    <name type="scientific">Brevibacillus borstelensis AK1</name>
    <dbReference type="NCBI Taxonomy" id="1300222"/>
    <lineage>
        <taxon>Bacteria</taxon>
        <taxon>Bacillati</taxon>
        <taxon>Bacillota</taxon>
        <taxon>Bacilli</taxon>
        <taxon>Bacillales</taxon>
        <taxon>Paenibacillaceae</taxon>
        <taxon>Brevibacillus</taxon>
    </lineage>
</organism>
<evidence type="ECO:0000256" key="8">
    <source>
        <dbReference type="SAM" id="Phobius"/>
    </source>
</evidence>
<dbReference type="PATRIC" id="fig|1300222.3.peg.398"/>
<evidence type="ECO:0000256" key="3">
    <source>
        <dbReference type="ARBA" id="ARBA00022448"/>
    </source>
</evidence>
<keyword evidence="3" id="KW-0813">Transport</keyword>
<dbReference type="Proteomes" id="UP000012081">
    <property type="component" value="Unassembled WGS sequence"/>
</dbReference>
<dbReference type="PANTHER" id="PTHR34975:SF2">
    <property type="entry name" value="SPORE GERMINATION PROTEIN A2"/>
    <property type="match status" value="1"/>
</dbReference>
<keyword evidence="10" id="KW-1185">Reference proteome</keyword>
<evidence type="ECO:0000256" key="2">
    <source>
        <dbReference type="ARBA" id="ARBA00007998"/>
    </source>
</evidence>
<dbReference type="PANTHER" id="PTHR34975">
    <property type="entry name" value="SPORE GERMINATION PROTEIN A2"/>
    <property type="match status" value="1"/>
</dbReference>
<dbReference type="OrthoDB" id="2829675at2"/>
<protein>
    <submittedName>
        <fullName evidence="9">Spore germination protein</fullName>
    </submittedName>
</protein>
<dbReference type="GO" id="GO:0016020">
    <property type="term" value="C:membrane"/>
    <property type="evidence" value="ECO:0007669"/>
    <property type="project" value="UniProtKB-SubCell"/>
</dbReference>
<gene>
    <name evidence="9" type="ORF">I532_01945</name>
</gene>
<dbReference type="EMBL" id="APBN01000001">
    <property type="protein sequence ID" value="EMT54329.1"/>
    <property type="molecule type" value="Genomic_DNA"/>
</dbReference>
<dbReference type="NCBIfam" id="TIGR00912">
    <property type="entry name" value="2A0309"/>
    <property type="match status" value="1"/>
</dbReference>
<comment type="caution">
    <text evidence="9">The sequence shown here is derived from an EMBL/GenBank/DDBJ whole genome shotgun (WGS) entry which is preliminary data.</text>
</comment>
<name>M8DDD3_9BACL</name>
<feature type="transmembrane region" description="Helical" evidence="8">
    <location>
        <begin position="331"/>
        <end position="353"/>
    </location>
</feature>
<dbReference type="RefSeq" id="WP_003386057.1">
    <property type="nucleotide sequence ID" value="NZ_APBN01000001.1"/>
</dbReference>
<feature type="transmembrane region" description="Helical" evidence="8">
    <location>
        <begin position="41"/>
        <end position="58"/>
    </location>
</feature>
<proteinExistence type="inferred from homology"/>
<accession>M8DDD3</accession>
<keyword evidence="7 8" id="KW-0472">Membrane</keyword>
<feature type="transmembrane region" description="Helical" evidence="8">
    <location>
        <begin position="147"/>
        <end position="163"/>
    </location>
</feature>
<feature type="transmembrane region" description="Helical" evidence="8">
    <location>
        <begin position="220"/>
        <end position="243"/>
    </location>
</feature>
<feature type="transmembrane region" description="Helical" evidence="8">
    <location>
        <begin position="119"/>
        <end position="135"/>
    </location>
</feature>
<sequence>MQVKQVINHRQIAWLTSGVIMTGAVVSLPQQLAVVAKNDAWLSQLLPVMYTVLVAYVFERLIRAYPGKNIFEILIETRGRVAGSLFNGILLLFFLLILLRDIKGVGHFLHLSLLSETPLEIILLVFVVVLQYFGRSSMEVAARVNEMYFPMFFILSFSMYFILSNEYDLRRLEPIMDSKFVALLLSNWMSGGLYGDIFVFGAFLHAISQSRLFFSAVKHGATMAGFGIMLILIIQLGVMGYLITSRLNYPVYVLVEQIHLTDFLDRVEVMLFSIWFPAFAIKVVITYLTLLIGIGTLTRREDYTYCNGPFGWFVLILSITTFQHINDVNNFIGFVLPVLVPLIQWPMLLLLFLSARQKAGKRAGSDQGSHPLLKKYRRYTRLWWICFAICTISLLIGSFIEPFYGGWGRVFGAVYFFGFLAAFIFSYLELQSLNHIMERAKSIARRA</sequence>
<dbReference type="Pfam" id="PF03845">
    <property type="entry name" value="Spore_permease"/>
    <property type="match status" value="1"/>
</dbReference>
<feature type="transmembrane region" description="Helical" evidence="8">
    <location>
        <begin position="382"/>
        <end position="400"/>
    </location>
</feature>
<feature type="transmembrane region" description="Helical" evidence="8">
    <location>
        <begin position="79"/>
        <end position="99"/>
    </location>
</feature>
<dbReference type="GeneID" id="89499311"/>
<feature type="transmembrane region" description="Helical" evidence="8">
    <location>
        <begin position="274"/>
        <end position="297"/>
    </location>
</feature>
<evidence type="ECO:0000313" key="9">
    <source>
        <dbReference type="EMBL" id="EMT54329.1"/>
    </source>
</evidence>